<protein>
    <submittedName>
        <fullName evidence="1">Uncharacterized protein</fullName>
    </submittedName>
</protein>
<evidence type="ECO:0000313" key="2">
    <source>
        <dbReference type="Proteomes" id="UP000824533"/>
    </source>
</evidence>
<accession>A0ACC1CFB2</accession>
<keyword evidence="2" id="KW-1185">Reference proteome</keyword>
<name>A0ACC1CFB2_9NEOP</name>
<sequence>MAKLLSKPHSGRWGRGSKGTQPIVMADDEEEGGFGGLYEGGHWQWDDSAGPLAFISDLPPKPVEADQIPTKALFDKV</sequence>
<comment type="caution">
    <text evidence="1">The sequence shown here is derived from an EMBL/GenBank/DDBJ whole genome shotgun (WGS) entry which is preliminary data.</text>
</comment>
<gene>
    <name evidence="1" type="ORF">K1T71_014094</name>
</gene>
<dbReference type="EMBL" id="CM034414">
    <property type="protein sequence ID" value="KAJ0170166.1"/>
    <property type="molecule type" value="Genomic_DNA"/>
</dbReference>
<proteinExistence type="predicted"/>
<reference evidence="1 2" key="1">
    <citation type="journal article" date="2021" name="Front. Genet.">
        <title>Chromosome-Level Genome Assembly Reveals Significant Gene Expansion in the Toll and IMD Signaling Pathways of Dendrolimus kikuchii.</title>
        <authorList>
            <person name="Zhou J."/>
            <person name="Wu P."/>
            <person name="Xiong Z."/>
            <person name="Liu N."/>
            <person name="Zhao N."/>
            <person name="Ji M."/>
            <person name="Qiu Y."/>
            <person name="Yang B."/>
        </authorList>
    </citation>
    <scope>NUCLEOTIDE SEQUENCE [LARGE SCALE GENOMIC DNA]</scope>
    <source>
        <strain evidence="1">Ann1</strain>
    </source>
</reference>
<evidence type="ECO:0000313" key="1">
    <source>
        <dbReference type="EMBL" id="KAJ0170166.1"/>
    </source>
</evidence>
<organism evidence="1 2">
    <name type="scientific">Dendrolimus kikuchii</name>
    <dbReference type="NCBI Taxonomy" id="765133"/>
    <lineage>
        <taxon>Eukaryota</taxon>
        <taxon>Metazoa</taxon>
        <taxon>Ecdysozoa</taxon>
        <taxon>Arthropoda</taxon>
        <taxon>Hexapoda</taxon>
        <taxon>Insecta</taxon>
        <taxon>Pterygota</taxon>
        <taxon>Neoptera</taxon>
        <taxon>Endopterygota</taxon>
        <taxon>Lepidoptera</taxon>
        <taxon>Glossata</taxon>
        <taxon>Ditrysia</taxon>
        <taxon>Bombycoidea</taxon>
        <taxon>Lasiocampidae</taxon>
        <taxon>Dendrolimus</taxon>
    </lineage>
</organism>
<dbReference type="Proteomes" id="UP000824533">
    <property type="component" value="Linkage Group LG28"/>
</dbReference>